<organism evidence="2 3">
    <name type="scientific">Psychrosphaera aquimarina</name>
    <dbReference type="NCBI Taxonomy" id="2044854"/>
    <lineage>
        <taxon>Bacteria</taxon>
        <taxon>Pseudomonadati</taxon>
        <taxon>Pseudomonadota</taxon>
        <taxon>Gammaproteobacteria</taxon>
        <taxon>Alteromonadales</taxon>
        <taxon>Pseudoalteromonadaceae</taxon>
        <taxon>Psychrosphaera</taxon>
    </lineage>
</organism>
<dbReference type="InterPro" id="IPR007454">
    <property type="entry name" value="UPF0250_YbeD-like"/>
</dbReference>
<dbReference type="NCBIfam" id="NF003447">
    <property type="entry name" value="PRK04998.1"/>
    <property type="match status" value="1"/>
</dbReference>
<dbReference type="Proteomes" id="UP001257914">
    <property type="component" value="Unassembled WGS sequence"/>
</dbReference>
<dbReference type="EMBL" id="JAWCUA010000007">
    <property type="protein sequence ID" value="MDU0112723.1"/>
    <property type="molecule type" value="Genomic_DNA"/>
</dbReference>
<dbReference type="Pfam" id="PF04359">
    <property type="entry name" value="DUF493"/>
    <property type="match status" value="1"/>
</dbReference>
<dbReference type="HAMAP" id="MF_00659">
    <property type="entry name" value="UPF0250"/>
    <property type="match status" value="1"/>
</dbReference>
<comment type="caution">
    <text evidence="2">The sequence shown here is derived from an EMBL/GenBank/DDBJ whole genome shotgun (WGS) entry which is preliminary data.</text>
</comment>
<sequence>MTVKDTHFDQLLDFPCQQTFKVMGLAQDDLPIKIIEVLQTIAPNDYTPKIKASSKGTYHAVSIAVTVTSKEQMEQIYNELGAIDIVRYVL</sequence>
<proteinExistence type="inferred from homology"/>
<reference evidence="2 3" key="1">
    <citation type="submission" date="2023-10" db="EMBL/GenBank/DDBJ databases">
        <title>Psychrosphaera aquimaarina strain SW33 isolated from seawater.</title>
        <authorList>
            <person name="Bayburt H."/>
            <person name="Kim J.M."/>
            <person name="Choi B.J."/>
            <person name="Jeon C.O."/>
        </authorList>
    </citation>
    <scope>NUCLEOTIDE SEQUENCE [LARGE SCALE GENOMIC DNA]</scope>
    <source>
        <strain evidence="2 3">KCTC 52743</strain>
    </source>
</reference>
<dbReference type="PANTHER" id="PTHR38036">
    <property type="entry name" value="UPF0250 PROTEIN YBED"/>
    <property type="match status" value="1"/>
</dbReference>
<dbReference type="RefSeq" id="WP_216054410.1">
    <property type="nucleotide sequence ID" value="NZ_JAWCUA010000007.1"/>
</dbReference>
<protein>
    <recommendedName>
        <fullName evidence="1">UPF0250 protein RT723_06840</fullName>
    </recommendedName>
</protein>
<keyword evidence="3" id="KW-1185">Reference proteome</keyword>
<accession>A0ABU3QZ59</accession>
<name>A0ABU3QZ59_9GAMM</name>
<comment type="similarity">
    <text evidence="1">Belongs to the UPF0250 family.</text>
</comment>
<evidence type="ECO:0000256" key="1">
    <source>
        <dbReference type="HAMAP-Rule" id="MF_00659"/>
    </source>
</evidence>
<evidence type="ECO:0000313" key="2">
    <source>
        <dbReference type="EMBL" id="MDU0112723.1"/>
    </source>
</evidence>
<evidence type="ECO:0000313" key="3">
    <source>
        <dbReference type="Proteomes" id="UP001257914"/>
    </source>
</evidence>
<dbReference type="PANTHER" id="PTHR38036:SF1">
    <property type="entry name" value="UPF0250 PROTEIN YBED"/>
    <property type="match status" value="1"/>
</dbReference>
<gene>
    <name evidence="2" type="primary">ybeD</name>
    <name evidence="2" type="ORF">RT723_06840</name>
</gene>